<keyword evidence="4" id="KW-0804">Transcription</keyword>
<dbReference type="Pfam" id="PF02362">
    <property type="entry name" value="B3"/>
    <property type="match status" value="1"/>
</dbReference>
<keyword evidence="2" id="KW-0805">Transcription regulation</keyword>
<organism evidence="7 8">
    <name type="scientific">Trifolium subterraneum</name>
    <name type="common">Subterranean clover</name>
    <dbReference type="NCBI Taxonomy" id="3900"/>
    <lineage>
        <taxon>Eukaryota</taxon>
        <taxon>Viridiplantae</taxon>
        <taxon>Streptophyta</taxon>
        <taxon>Embryophyta</taxon>
        <taxon>Tracheophyta</taxon>
        <taxon>Spermatophyta</taxon>
        <taxon>Magnoliopsida</taxon>
        <taxon>eudicotyledons</taxon>
        <taxon>Gunneridae</taxon>
        <taxon>Pentapetalae</taxon>
        <taxon>rosids</taxon>
        <taxon>fabids</taxon>
        <taxon>Fabales</taxon>
        <taxon>Fabaceae</taxon>
        <taxon>Papilionoideae</taxon>
        <taxon>50 kb inversion clade</taxon>
        <taxon>NPAAA clade</taxon>
        <taxon>Hologalegina</taxon>
        <taxon>IRL clade</taxon>
        <taxon>Trifolieae</taxon>
        <taxon>Trifolium</taxon>
    </lineage>
</organism>
<dbReference type="Gene3D" id="2.40.330.10">
    <property type="entry name" value="DNA-binding pseudobarrel domain"/>
    <property type="match status" value="1"/>
</dbReference>
<evidence type="ECO:0000256" key="4">
    <source>
        <dbReference type="ARBA" id="ARBA00023163"/>
    </source>
</evidence>
<accession>A0A2Z6PFJ5</accession>
<evidence type="ECO:0000256" key="1">
    <source>
        <dbReference type="ARBA" id="ARBA00004123"/>
    </source>
</evidence>
<reference evidence="8" key="1">
    <citation type="journal article" date="2017" name="Front. Plant Sci.">
        <title>Climate Clever Clovers: New Paradigm to Reduce the Environmental Footprint of Ruminants by Breeding Low Methanogenic Forages Utilizing Haplotype Variation.</title>
        <authorList>
            <person name="Kaur P."/>
            <person name="Appels R."/>
            <person name="Bayer P.E."/>
            <person name="Keeble-Gagnere G."/>
            <person name="Wang J."/>
            <person name="Hirakawa H."/>
            <person name="Shirasawa K."/>
            <person name="Vercoe P."/>
            <person name="Stefanova K."/>
            <person name="Durmic Z."/>
            <person name="Nichols P."/>
            <person name="Revell C."/>
            <person name="Isobe S.N."/>
            <person name="Edwards D."/>
            <person name="Erskine W."/>
        </authorList>
    </citation>
    <scope>NUCLEOTIDE SEQUENCE [LARGE SCALE GENOMIC DNA]</scope>
    <source>
        <strain evidence="8">cv. Daliak</strain>
    </source>
</reference>
<dbReference type="OrthoDB" id="1668982at2759"/>
<keyword evidence="3" id="KW-0238">DNA-binding</keyword>
<dbReference type="AlphaFoldDB" id="A0A2Z6PFJ5"/>
<dbReference type="GO" id="GO:0005634">
    <property type="term" value="C:nucleus"/>
    <property type="evidence" value="ECO:0007669"/>
    <property type="project" value="UniProtKB-SubCell"/>
</dbReference>
<name>A0A2Z6PFJ5_TRISU</name>
<dbReference type="Proteomes" id="UP000242715">
    <property type="component" value="Unassembled WGS sequence"/>
</dbReference>
<evidence type="ECO:0000313" key="8">
    <source>
        <dbReference type="Proteomes" id="UP000242715"/>
    </source>
</evidence>
<dbReference type="InterPro" id="IPR015300">
    <property type="entry name" value="DNA-bd_pseudobarrel_sf"/>
</dbReference>
<evidence type="ECO:0000256" key="3">
    <source>
        <dbReference type="ARBA" id="ARBA00023125"/>
    </source>
</evidence>
<evidence type="ECO:0000259" key="6">
    <source>
        <dbReference type="Pfam" id="PF02362"/>
    </source>
</evidence>
<protein>
    <recommendedName>
        <fullName evidence="6">TF-B3 domain-containing protein</fullName>
    </recommendedName>
</protein>
<evidence type="ECO:0000256" key="2">
    <source>
        <dbReference type="ARBA" id="ARBA00023015"/>
    </source>
</evidence>
<dbReference type="PANTHER" id="PTHR31384">
    <property type="entry name" value="AUXIN RESPONSE FACTOR 4-RELATED"/>
    <property type="match status" value="1"/>
</dbReference>
<proteinExistence type="predicted"/>
<feature type="domain" description="TF-B3" evidence="6">
    <location>
        <begin position="72"/>
        <end position="130"/>
    </location>
</feature>
<comment type="subcellular location">
    <subcellularLocation>
        <location evidence="1">Nucleus</location>
    </subcellularLocation>
</comment>
<dbReference type="GO" id="GO:0006355">
    <property type="term" value="P:regulation of DNA-templated transcription"/>
    <property type="evidence" value="ECO:0007669"/>
    <property type="project" value="InterPro"/>
</dbReference>
<dbReference type="SUPFAM" id="SSF101936">
    <property type="entry name" value="DNA-binding pseudobarrel domain"/>
    <property type="match status" value="1"/>
</dbReference>
<dbReference type="EMBL" id="DF974599">
    <property type="protein sequence ID" value="GAU49620.1"/>
    <property type="molecule type" value="Genomic_DNA"/>
</dbReference>
<dbReference type="GO" id="GO:0009725">
    <property type="term" value="P:response to hormone"/>
    <property type="evidence" value="ECO:0007669"/>
    <property type="project" value="InterPro"/>
</dbReference>
<dbReference type="PANTHER" id="PTHR31384:SF25">
    <property type="entry name" value="AUXIN RESPONSE FACTOR"/>
    <property type="match status" value="1"/>
</dbReference>
<dbReference type="InterPro" id="IPR003340">
    <property type="entry name" value="B3_DNA-bd"/>
</dbReference>
<sequence>MDIPNFDLPSKILCVVIGVQLQVHDNTDEVFALITLIPLKQQEFMVENQDPLDDSPSEIYSFTRILNSTETSRHAAGLYIPNQHADRCLAMDMAVQPPMQNLVAKDLHGIEWNFRHIYCDHQRAHVLTSG</sequence>
<evidence type="ECO:0000256" key="5">
    <source>
        <dbReference type="ARBA" id="ARBA00023242"/>
    </source>
</evidence>
<dbReference type="InterPro" id="IPR044835">
    <property type="entry name" value="ARF_plant"/>
</dbReference>
<evidence type="ECO:0000313" key="7">
    <source>
        <dbReference type="EMBL" id="GAU49620.1"/>
    </source>
</evidence>
<gene>
    <name evidence="7" type="ORF">TSUD_192590</name>
</gene>
<keyword evidence="8" id="KW-1185">Reference proteome</keyword>
<keyword evidence="5" id="KW-0539">Nucleus</keyword>
<dbReference type="GO" id="GO:0003677">
    <property type="term" value="F:DNA binding"/>
    <property type="evidence" value="ECO:0007669"/>
    <property type="project" value="UniProtKB-KW"/>
</dbReference>